<feature type="compositionally biased region" description="Basic and acidic residues" evidence="2">
    <location>
        <begin position="29"/>
        <end position="41"/>
    </location>
</feature>
<feature type="region of interest" description="Disordered" evidence="2">
    <location>
        <begin position="29"/>
        <end position="48"/>
    </location>
</feature>
<sequence length="562" mass="64494">MRKKKLIKIVSLIITISLLLSSGVLAKNDKNRGNSSKDNKVHWNNSNHKNSKVFDDVDEKHWADKDIKRMSSKRYILGDGKGKFLPNKPAKNIEVIVMTLRIMGVEDELQELEEIPDFIEGLNIPEWSVPYVAYANEMGIITKDELKDFNANAAAKRYMVAKYIIRALGLDEKAFDSNDEYIDFDDASFIPEGNRGYVYLIDKLGLMSGYKKKFNPNSNLTRAEMAVLFSRLDNKIDSDEEEVEMGEFVQVADDIITIRDDYGYERYLLGDDVIIYNIEGKEIKLSELESGDKLQLEFFDHKVVFIEIFEEKVEKILETFQGEVSKVVDDKKDTSISIMVDDKEMTFEIDKDTRIKKDSDKKSLKLKDIHKGDVVKLTKITEDDDSYVTEIILVEPETKTDIYEGVITALTKKGHKEQFTIRKDNNIEKTFPIDKETMIKKEGEDKKLKSKDLKIGGVVQVVQITKGNSVYVEEIEIQKQSDEPIVKVYEGEVISLAETVNEKLITVDVDNTHMTFTIDKNTLIREDDETEDIDDIEIDDEVRITEIITDKQVKVVIVDILD</sequence>
<feature type="domain" description="SLH" evidence="4">
    <location>
        <begin position="181"/>
        <end position="243"/>
    </location>
</feature>
<feature type="domain" description="SLH" evidence="4">
    <location>
        <begin position="50"/>
        <end position="113"/>
    </location>
</feature>
<evidence type="ECO:0000256" key="2">
    <source>
        <dbReference type="SAM" id="MobiDB-lite"/>
    </source>
</evidence>
<keyword evidence="1" id="KW-0677">Repeat</keyword>
<dbReference type="AlphaFoldDB" id="A0A9W6DG38"/>
<evidence type="ECO:0000259" key="4">
    <source>
        <dbReference type="PROSITE" id="PS51272"/>
    </source>
</evidence>
<evidence type="ECO:0000256" key="3">
    <source>
        <dbReference type="SAM" id="SignalP"/>
    </source>
</evidence>
<dbReference type="EMBL" id="BRLB01000015">
    <property type="protein sequence ID" value="GKX31215.1"/>
    <property type="molecule type" value="Genomic_DNA"/>
</dbReference>
<protein>
    <recommendedName>
        <fullName evidence="4">SLH domain-containing protein</fullName>
    </recommendedName>
</protein>
<evidence type="ECO:0000313" key="5">
    <source>
        <dbReference type="EMBL" id="GKX31215.1"/>
    </source>
</evidence>
<proteinExistence type="predicted"/>
<evidence type="ECO:0000313" key="6">
    <source>
        <dbReference type="Proteomes" id="UP001144256"/>
    </source>
</evidence>
<dbReference type="InterPro" id="IPR001119">
    <property type="entry name" value="SLH_dom"/>
</dbReference>
<feature type="domain" description="SLH" evidence="4">
    <location>
        <begin position="115"/>
        <end position="178"/>
    </location>
</feature>
<keyword evidence="3" id="KW-0732">Signal</keyword>
<gene>
    <name evidence="5" type="ORF">SH1V18_36950</name>
</gene>
<dbReference type="Pfam" id="PF00395">
    <property type="entry name" value="SLH"/>
    <property type="match status" value="2"/>
</dbReference>
<accession>A0A9W6DG38</accession>
<dbReference type="RefSeq" id="WP_281818042.1">
    <property type="nucleotide sequence ID" value="NZ_BRLB01000015.1"/>
</dbReference>
<dbReference type="PROSITE" id="PS51272">
    <property type="entry name" value="SLH"/>
    <property type="match status" value="3"/>
</dbReference>
<reference evidence="5" key="1">
    <citation type="submission" date="2022-06" db="EMBL/GenBank/DDBJ databases">
        <title>Vallitalea longa sp. nov., an anaerobic bacterium isolated from marine sediment.</title>
        <authorList>
            <person name="Hirano S."/>
            <person name="Terahara T."/>
            <person name="Mori K."/>
            <person name="Hamada M."/>
            <person name="Matsumoto R."/>
            <person name="Kobayashi T."/>
        </authorList>
    </citation>
    <scope>NUCLEOTIDE SEQUENCE</scope>
    <source>
        <strain evidence="5">SH18-1</strain>
    </source>
</reference>
<organism evidence="5 6">
    <name type="scientific">Vallitalea longa</name>
    <dbReference type="NCBI Taxonomy" id="2936439"/>
    <lineage>
        <taxon>Bacteria</taxon>
        <taxon>Bacillati</taxon>
        <taxon>Bacillota</taxon>
        <taxon>Clostridia</taxon>
        <taxon>Lachnospirales</taxon>
        <taxon>Vallitaleaceae</taxon>
        <taxon>Vallitalea</taxon>
    </lineage>
</organism>
<dbReference type="Proteomes" id="UP001144256">
    <property type="component" value="Unassembled WGS sequence"/>
</dbReference>
<evidence type="ECO:0000256" key="1">
    <source>
        <dbReference type="ARBA" id="ARBA00022737"/>
    </source>
</evidence>
<name>A0A9W6DG38_9FIRM</name>
<comment type="caution">
    <text evidence="5">The sequence shown here is derived from an EMBL/GenBank/DDBJ whole genome shotgun (WGS) entry which is preliminary data.</text>
</comment>
<feature type="signal peptide" evidence="3">
    <location>
        <begin position="1"/>
        <end position="26"/>
    </location>
</feature>
<keyword evidence="6" id="KW-1185">Reference proteome</keyword>
<feature type="chain" id="PRO_5040855340" description="SLH domain-containing protein" evidence="3">
    <location>
        <begin position="27"/>
        <end position="562"/>
    </location>
</feature>